<dbReference type="EMBL" id="CAXLJM020000027">
    <property type="protein sequence ID" value="CAL8096163.1"/>
    <property type="molecule type" value="Genomic_DNA"/>
</dbReference>
<organism evidence="2 3">
    <name type="scientific">Orchesella dallaii</name>
    <dbReference type="NCBI Taxonomy" id="48710"/>
    <lineage>
        <taxon>Eukaryota</taxon>
        <taxon>Metazoa</taxon>
        <taxon>Ecdysozoa</taxon>
        <taxon>Arthropoda</taxon>
        <taxon>Hexapoda</taxon>
        <taxon>Collembola</taxon>
        <taxon>Entomobryomorpha</taxon>
        <taxon>Entomobryoidea</taxon>
        <taxon>Orchesellidae</taxon>
        <taxon>Orchesellinae</taxon>
        <taxon>Orchesella</taxon>
    </lineage>
</organism>
<proteinExistence type="predicted"/>
<evidence type="ECO:0000313" key="2">
    <source>
        <dbReference type="EMBL" id="CAL8096163.1"/>
    </source>
</evidence>
<protein>
    <recommendedName>
        <fullName evidence="4">OTU domain-containing protein</fullName>
    </recommendedName>
</protein>
<sequence length="862" mass="99261">MIYMVQQLLDHTNLLNSAEYVERHLELNDEEFLIIPNGGSGDCMFKAVSQAVNNGDESQHKEIRKDVVDFVINERWEKFSESIEVQHINGNNLLQRQWAKNPKQTYKMYMNLAGTLGSSTELTAAGELYHYNFATIQEYCNSTKRTYRVENCILYDDASTFHFFYFTGDYDNGHWECIKNLSNREIDDGIYTGSHKTLINGEEISVEEWLGRDTVNRNDAELLKVLTDRTNYARRRSLYPFDLNCFEFGIDGKVKIADDFFTIAKTEYTDLFSILAYECLQNEATAHETEVVLLKHRYSYFEDLNYKLVTQPWSHNFTIDAIKYCGYTTKGNIQDLLSAADLYSFSFTLFMKLHNPGEVEEDGDDQVHECKFTHVDRWGGESDRTLYFFMRLIPSEKNNAEIIAKWWLLEAHNRSTTILPAKDNKSAAKLFKKSKHRIRSVDNLSPKIQRSYSHFHGIHDAVFQAEGTSSTPAALDHRSFLHNGRLLSSPIPSKVPSRASTPRPQSTSRNSIEPRERDISALQPVFEFAEAVTGIRPTSRRSFIDKVSSESLNSSNDESVKTEDGLKHDFNKLFGSDQRAFAFESSSTVFENPQSLQESQFKRSPEMRLFKKQARERKQNLKQATSTDLLKHPEKVRTVVKVTDKKNIGREITYKGTGYIRADDVLTELGSQGLIKLPPTPTSAKSSGKTIYYKDENYSDYRHKQFGKSIPKLTDENFNFISKEEKPEDVNIDITYEPYGPGAFATNQEPLQVPEWTQEDPQGLFIGSEFVSSDKYNQSKVRINKVSPELVDVSDSYMFKHNKIPANEFDNISDGKGAEKPCKISFRYIFSWIVAKFRHVSQISRQGLRSRYERYRKSTTLF</sequence>
<comment type="caution">
    <text evidence="2">The sequence shown here is derived from an EMBL/GenBank/DDBJ whole genome shotgun (WGS) entry which is preliminary data.</text>
</comment>
<name>A0ABP1QAW4_9HEXA</name>
<feature type="region of interest" description="Disordered" evidence="1">
    <location>
        <begin position="487"/>
        <end position="516"/>
    </location>
</feature>
<feature type="compositionally biased region" description="Polar residues" evidence="1">
    <location>
        <begin position="498"/>
        <end position="511"/>
    </location>
</feature>
<dbReference type="Proteomes" id="UP001642540">
    <property type="component" value="Unassembled WGS sequence"/>
</dbReference>
<dbReference type="Gene3D" id="3.90.70.80">
    <property type="match status" value="1"/>
</dbReference>
<keyword evidence="3" id="KW-1185">Reference proteome</keyword>
<evidence type="ECO:0008006" key="4">
    <source>
        <dbReference type="Google" id="ProtNLM"/>
    </source>
</evidence>
<dbReference type="CDD" id="cd22757">
    <property type="entry name" value="OTU_P87_VP80-like"/>
    <property type="match status" value="1"/>
</dbReference>
<reference evidence="2 3" key="1">
    <citation type="submission" date="2024-08" db="EMBL/GenBank/DDBJ databases">
        <authorList>
            <person name="Cucini C."/>
            <person name="Frati F."/>
        </authorList>
    </citation>
    <scope>NUCLEOTIDE SEQUENCE [LARGE SCALE GENOMIC DNA]</scope>
</reference>
<accession>A0ABP1QAW4</accession>
<evidence type="ECO:0000256" key="1">
    <source>
        <dbReference type="SAM" id="MobiDB-lite"/>
    </source>
</evidence>
<evidence type="ECO:0000313" key="3">
    <source>
        <dbReference type="Proteomes" id="UP001642540"/>
    </source>
</evidence>
<gene>
    <name evidence="2" type="ORF">ODALV1_LOCUS9285</name>
</gene>